<dbReference type="Proteomes" id="UP000240493">
    <property type="component" value="Unassembled WGS sequence"/>
</dbReference>
<reference evidence="2 3" key="1">
    <citation type="submission" date="2016-07" db="EMBL/GenBank/DDBJ databases">
        <title>Multiple horizontal gene transfer events from other fungi enriched the ability of initially mycotrophic Trichoderma (Ascomycota) to feed on dead plant biomass.</title>
        <authorList>
            <consortium name="DOE Joint Genome Institute"/>
            <person name="Aerts A."/>
            <person name="Atanasova L."/>
            <person name="Chenthamara K."/>
            <person name="Zhang J."/>
            <person name="Grujic M."/>
            <person name="Henrissat B."/>
            <person name="Kuo A."/>
            <person name="Salamov A."/>
            <person name="Lipzen A."/>
            <person name="Labutti K."/>
            <person name="Barry K."/>
            <person name="Miao Y."/>
            <person name="Rahimi M.J."/>
            <person name="Shen Q."/>
            <person name="Grigoriev I.V."/>
            <person name="Kubicek C.P."/>
            <person name="Druzhinina I.S."/>
        </authorList>
    </citation>
    <scope>NUCLEOTIDE SEQUENCE [LARGE SCALE GENOMIC DNA]</scope>
    <source>
        <strain evidence="2 3">CBS 433.97</strain>
    </source>
</reference>
<evidence type="ECO:0000256" key="1">
    <source>
        <dbReference type="SAM" id="SignalP"/>
    </source>
</evidence>
<sequence length="87" mass="9859">ISGFTWLLVTVASLQLSLARILLVRQQNVVVSLRLPSRRFSLPGPWIWLSRLSLAIQKSLVLCVATGNTRGQLYEYYYYPHGVALLL</sequence>
<feature type="signal peptide" evidence="1">
    <location>
        <begin position="1"/>
        <end position="19"/>
    </location>
</feature>
<protein>
    <submittedName>
        <fullName evidence="2">Uncharacterized protein</fullName>
    </submittedName>
</protein>
<name>A0A2T3ZLD3_TRIA4</name>
<dbReference type="OrthoDB" id="10332857at2759"/>
<gene>
    <name evidence="2" type="ORF">M441DRAFT_185049</name>
</gene>
<accession>A0A2T3ZLD3</accession>
<dbReference type="AlphaFoldDB" id="A0A2T3ZLD3"/>
<feature type="chain" id="PRO_5015474576" evidence="1">
    <location>
        <begin position="20"/>
        <end position="87"/>
    </location>
</feature>
<proteinExistence type="predicted"/>
<organism evidence="2 3">
    <name type="scientific">Trichoderma asperellum (strain ATCC 204424 / CBS 433.97 / NBRC 101777)</name>
    <dbReference type="NCBI Taxonomy" id="1042311"/>
    <lineage>
        <taxon>Eukaryota</taxon>
        <taxon>Fungi</taxon>
        <taxon>Dikarya</taxon>
        <taxon>Ascomycota</taxon>
        <taxon>Pezizomycotina</taxon>
        <taxon>Sordariomycetes</taxon>
        <taxon>Hypocreomycetidae</taxon>
        <taxon>Hypocreales</taxon>
        <taxon>Hypocreaceae</taxon>
        <taxon>Trichoderma</taxon>
    </lineage>
</organism>
<evidence type="ECO:0000313" key="2">
    <source>
        <dbReference type="EMBL" id="PTB45593.1"/>
    </source>
</evidence>
<keyword evidence="3" id="KW-1185">Reference proteome</keyword>
<keyword evidence="1" id="KW-0732">Signal</keyword>
<feature type="non-terminal residue" evidence="2">
    <location>
        <position position="1"/>
    </location>
</feature>
<evidence type="ECO:0000313" key="3">
    <source>
        <dbReference type="Proteomes" id="UP000240493"/>
    </source>
</evidence>
<dbReference type="EMBL" id="KZ679257">
    <property type="protein sequence ID" value="PTB45593.1"/>
    <property type="molecule type" value="Genomic_DNA"/>
</dbReference>